<name>A0A9W9S1X7_9EURO</name>
<dbReference type="GeneID" id="81438767"/>
<reference evidence="2" key="1">
    <citation type="submission" date="2022-11" db="EMBL/GenBank/DDBJ databases">
        <authorList>
            <person name="Petersen C."/>
        </authorList>
    </citation>
    <scope>NUCLEOTIDE SEQUENCE</scope>
    <source>
        <strain evidence="2">IBT 29864</strain>
    </source>
</reference>
<accession>A0A9W9S1X7</accession>
<dbReference type="OrthoDB" id="4511119at2759"/>
<organism evidence="2 3">
    <name type="scientific">Penicillium cataractarum</name>
    <dbReference type="NCBI Taxonomy" id="2100454"/>
    <lineage>
        <taxon>Eukaryota</taxon>
        <taxon>Fungi</taxon>
        <taxon>Dikarya</taxon>
        <taxon>Ascomycota</taxon>
        <taxon>Pezizomycotina</taxon>
        <taxon>Eurotiomycetes</taxon>
        <taxon>Eurotiomycetidae</taxon>
        <taxon>Eurotiales</taxon>
        <taxon>Aspergillaceae</taxon>
        <taxon>Penicillium</taxon>
    </lineage>
</organism>
<evidence type="ECO:0000313" key="2">
    <source>
        <dbReference type="EMBL" id="KAJ5370567.1"/>
    </source>
</evidence>
<gene>
    <name evidence="2" type="ORF">N7496_006659</name>
</gene>
<dbReference type="RefSeq" id="XP_056555001.1">
    <property type="nucleotide sequence ID" value="XM_056699588.1"/>
</dbReference>
<feature type="region of interest" description="Disordered" evidence="1">
    <location>
        <begin position="299"/>
        <end position="323"/>
    </location>
</feature>
<evidence type="ECO:0000256" key="1">
    <source>
        <dbReference type="SAM" id="MobiDB-lite"/>
    </source>
</evidence>
<dbReference type="Proteomes" id="UP001147782">
    <property type="component" value="Unassembled WGS sequence"/>
</dbReference>
<protein>
    <submittedName>
        <fullName evidence="2">Uncharacterized protein</fullName>
    </submittedName>
</protein>
<comment type="caution">
    <text evidence="2">The sequence shown here is derived from an EMBL/GenBank/DDBJ whole genome shotgun (WGS) entry which is preliminary data.</text>
</comment>
<dbReference type="AlphaFoldDB" id="A0A9W9S1X7"/>
<proteinExistence type="predicted"/>
<sequence length="431" mass="48519">MCFYTYHHYSACGHIANWTVNSCKEYTNTLRVLSREGLSGHCDKIQTTHNLVLKLVSDTCGQCDFELSSHRVHDASMSTKHRTIEGLNSKAPIFELSGHMNTNFSGKDERNDHPSTYQDCCDCDDYNCSEFMDSSDEETDSFGVGPNETTSPTNTVADVLQCPDNSFFWPETPTHTGKQFDIMPQVLPSEEEIIADLCKALRRQTSAEDISPSSTQVDVRRSCNSLHGVIPIGIYECAHPLERLDTRNLYATSFLNLSDDESPIEFELAYAGNELEQAMFDLSDDSFYFDYESEVRSPNDLNFLDDDSDTDDDSDGGCDLPDESDDEFAEMFSPLISNLVSNSVDVSLPSLRDSAPEVDRPATPMLCLAPPRMVKPPQFLSLDFIVEDIFDEEVFEKEALEILHNKAYVTLGRPLCDDHWEGYGLTEPRPW</sequence>
<keyword evidence="3" id="KW-1185">Reference proteome</keyword>
<feature type="compositionally biased region" description="Acidic residues" evidence="1">
    <location>
        <begin position="303"/>
        <end position="323"/>
    </location>
</feature>
<dbReference type="EMBL" id="JAPZBS010000005">
    <property type="protein sequence ID" value="KAJ5370567.1"/>
    <property type="molecule type" value="Genomic_DNA"/>
</dbReference>
<evidence type="ECO:0000313" key="3">
    <source>
        <dbReference type="Proteomes" id="UP001147782"/>
    </source>
</evidence>
<reference evidence="2" key="2">
    <citation type="journal article" date="2023" name="IMA Fungus">
        <title>Comparative genomic study of the Penicillium genus elucidates a diverse pangenome and 15 lateral gene transfer events.</title>
        <authorList>
            <person name="Petersen C."/>
            <person name="Sorensen T."/>
            <person name="Nielsen M.R."/>
            <person name="Sondergaard T.E."/>
            <person name="Sorensen J.L."/>
            <person name="Fitzpatrick D.A."/>
            <person name="Frisvad J.C."/>
            <person name="Nielsen K.L."/>
        </authorList>
    </citation>
    <scope>NUCLEOTIDE SEQUENCE</scope>
    <source>
        <strain evidence="2">IBT 29864</strain>
    </source>
</reference>